<evidence type="ECO:0000256" key="1">
    <source>
        <dbReference type="ARBA" id="ARBA00005952"/>
    </source>
</evidence>
<dbReference type="InterPro" id="IPR035926">
    <property type="entry name" value="NusB-like_sf"/>
</dbReference>
<dbReference type="NCBIfam" id="TIGR01951">
    <property type="entry name" value="nusB"/>
    <property type="match status" value="1"/>
</dbReference>
<evidence type="ECO:0000256" key="5">
    <source>
        <dbReference type="ARBA" id="ARBA00023163"/>
    </source>
</evidence>
<dbReference type="PANTHER" id="PTHR11078:SF3">
    <property type="entry name" value="ANTITERMINATION NUSB DOMAIN-CONTAINING PROTEIN"/>
    <property type="match status" value="1"/>
</dbReference>
<accession>A0A9D1NXN9</accession>
<evidence type="ECO:0000256" key="2">
    <source>
        <dbReference type="ARBA" id="ARBA00022814"/>
    </source>
</evidence>
<feature type="domain" description="NusB/RsmB/TIM44" evidence="7">
    <location>
        <begin position="5"/>
        <end position="139"/>
    </location>
</feature>
<organism evidence="8 9">
    <name type="scientific">Candidatus Merdiplasma excrementigallinarum</name>
    <dbReference type="NCBI Taxonomy" id="2840864"/>
    <lineage>
        <taxon>Bacteria</taxon>
        <taxon>Bacillati</taxon>
        <taxon>Bacillota</taxon>
        <taxon>Clostridia</taxon>
        <taxon>Lachnospirales</taxon>
        <taxon>Lachnospiraceae</taxon>
        <taxon>Lachnospiraceae incertae sedis</taxon>
        <taxon>Candidatus Merdiplasma</taxon>
    </lineage>
</organism>
<dbReference type="GO" id="GO:0031564">
    <property type="term" value="P:transcription antitermination"/>
    <property type="evidence" value="ECO:0007669"/>
    <property type="project" value="UniProtKB-KW"/>
</dbReference>
<evidence type="ECO:0000313" key="8">
    <source>
        <dbReference type="EMBL" id="HIV22740.1"/>
    </source>
</evidence>
<dbReference type="Proteomes" id="UP000886889">
    <property type="component" value="Unassembled WGS sequence"/>
</dbReference>
<evidence type="ECO:0000259" key="7">
    <source>
        <dbReference type="Pfam" id="PF01029"/>
    </source>
</evidence>
<dbReference type="Gene3D" id="1.10.940.10">
    <property type="entry name" value="NusB-like"/>
    <property type="match status" value="1"/>
</dbReference>
<name>A0A9D1NXN9_9FIRM</name>
<comment type="function">
    <text evidence="6">Involved in transcription antitermination. Required for transcription of ribosomal RNA (rRNA) genes. Binds specifically to the boxA antiterminator sequence of the ribosomal RNA (rrn) operons.</text>
</comment>
<keyword evidence="3 6" id="KW-0694">RNA-binding</keyword>
<keyword evidence="2 6" id="KW-0889">Transcription antitermination</keyword>
<dbReference type="AlphaFoldDB" id="A0A9D1NXN9"/>
<keyword evidence="4 6" id="KW-0805">Transcription regulation</keyword>
<comment type="similarity">
    <text evidence="1 6">Belongs to the NusB family.</text>
</comment>
<keyword evidence="5 6" id="KW-0804">Transcription</keyword>
<protein>
    <recommendedName>
        <fullName evidence="6">Transcription antitermination protein NusB</fullName>
    </recommendedName>
    <alternativeName>
        <fullName evidence="6">Antitermination factor NusB</fullName>
    </alternativeName>
</protein>
<gene>
    <name evidence="6 8" type="primary">nusB</name>
    <name evidence="8" type="ORF">IAC80_02245</name>
</gene>
<dbReference type="GO" id="GO:0006353">
    <property type="term" value="P:DNA-templated transcription termination"/>
    <property type="evidence" value="ECO:0007669"/>
    <property type="project" value="UniProtKB-UniRule"/>
</dbReference>
<evidence type="ECO:0000256" key="4">
    <source>
        <dbReference type="ARBA" id="ARBA00023015"/>
    </source>
</evidence>
<dbReference type="HAMAP" id="MF_00073">
    <property type="entry name" value="NusB"/>
    <property type="match status" value="1"/>
</dbReference>
<dbReference type="InterPro" id="IPR006027">
    <property type="entry name" value="NusB_RsmB_TIM44"/>
</dbReference>
<evidence type="ECO:0000256" key="6">
    <source>
        <dbReference type="HAMAP-Rule" id="MF_00073"/>
    </source>
</evidence>
<comment type="caution">
    <text evidence="8">The sequence shown here is derived from an EMBL/GenBank/DDBJ whole genome shotgun (WGS) entry which is preliminary data.</text>
</comment>
<sequence length="140" mass="15938">MSRRELREHIFKILFDLDFYGESEKEEQMDLYFEQALDDDLANPPSFVAPEDREYIRDKAGRIAARIPQIDESINQVAKGWRTGRMAKADLAILRLAVYEMRCDDEIPVSVAINEAVELAKKFGSDGSPSFINGILAKLI</sequence>
<dbReference type="PANTHER" id="PTHR11078">
    <property type="entry name" value="N UTILIZATION SUBSTANCE PROTEIN B-RELATED"/>
    <property type="match status" value="1"/>
</dbReference>
<dbReference type="InterPro" id="IPR011605">
    <property type="entry name" value="NusB_fam"/>
</dbReference>
<proteinExistence type="inferred from homology"/>
<evidence type="ECO:0000313" key="9">
    <source>
        <dbReference type="Proteomes" id="UP000886889"/>
    </source>
</evidence>
<dbReference type="GO" id="GO:0005829">
    <property type="term" value="C:cytosol"/>
    <property type="evidence" value="ECO:0007669"/>
    <property type="project" value="TreeGrafter"/>
</dbReference>
<dbReference type="GO" id="GO:0003723">
    <property type="term" value="F:RNA binding"/>
    <property type="evidence" value="ECO:0007669"/>
    <property type="project" value="UniProtKB-UniRule"/>
</dbReference>
<dbReference type="Pfam" id="PF01029">
    <property type="entry name" value="NusB"/>
    <property type="match status" value="1"/>
</dbReference>
<evidence type="ECO:0000256" key="3">
    <source>
        <dbReference type="ARBA" id="ARBA00022884"/>
    </source>
</evidence>
<dbReference type="SUPFAM" id="SSF48013">
    <property type="entry name" value="NusB-like"/>
    <property type="match status" value="1"/>
</dbReference>
<reference evidence="8" key="1">
    <citation type="submission" date="2020-10" db="EMBL/GenBank/DDBJ databases">
        <authorList>
            <person name="Gilroy R."/>
        </authorList>
    </citation>
    <scope>NUCLEOTIDE SEQUENCE</scope>
    <source>
        <strain evidence="8">ChiBcec6-7307</strain>
    </source>
</reference>
<dbReference type="EMBL" id="DVOS01000025">
    <property type="protein sequence ID" value="HIV22740.1"/>
    <property type="molecule type" value="Genomic_DNA"/>
</dbReference>
<reference evidence="8" key="2">
    <citation type="journal article" date="2021" name="PeerJ">
        <title>Extensive microbial diversity within the chicken gut microbiome revealed by metagenomics and culture.</title>
        <authorList>
            <person name="Gilroy R."/>
            <person name="Ravi A."/>
            <person name="Getino M."/>
            <person name="Pursley I."/>
            <person name="Horton D.L."/>
            <person name="Alikhan N.F."/>
            <person name="Baker D."/>
            <person name="Gharbi K."/>
            <person name="Hall N."/>
            <person name="Watson M."/>
            <person name="Adriaenssens E.M."/>
            <person name="Foster-Nyarko E."/>
            <person name="Jarju S."/>
            <person name="Secka A."/>
            <person name="Antonio M."/>
            <person name="Oren A."/>
            <person name="Chaudhuri R.R."/>
            <person name="La Ragione R."/>
            <person name="Hildebrand F."/>
            <person name="Pallen M.J."/>
        </authorList>
    </citation>
    <scope>NUCLEOTIDE SEQUENCE</scope>
    <source>
        <strain evidence="8">ChiBcec6-7307</strain>
    </source>
</reference>